<evidence type="ECO:0000256" key="2">
    <source>
        <dbReference type="SAM" id="SignalP"/>
    </source>
</evidence>
<dbReference type="Pfam" id="PF13505">
    <property type="entry name" value="OMP_b-brl"/>
    <property type="match status" value="1"/>
</dbReference>
<feature type="domain" description="Outer membrane protein beta-barrel" evidence="3">
    <location>
        <begin position="12"/>
        <end position="222"/>
    </location>
</feature>
<evidence type="ECO:0000313" key="5">
    <source>
        <dbReference type="Proteomes" id="UP000690515"/>
    </source>
</evidence>
<dbReference type="InterPro" id="IPR027385">
    <property type="entry name" value="Beta-barrel_OMP"/>
</dbReference>
<dbReference type="SUPFAM" id="SSF56925">
    <property type="entry name" value="OMPA-like"/>
    <property type="match status" value="1"/>
</dbReference>
<keyword evidence="1 2" id="KW-0732">Signal</keyword>
<evidence type="ECO:0000256" key="1">
    <source>
        <dbReference type="ARBA" id="ARBA00022729"/>
    </source>
</evidence>
<protein>
    <submittedName>
        <fullName evidence="4">Outer membrane beta-barrel protein</fullName>
    </submittedName>
</protein>
<dbReference type="Gene3D" id="2.40.160.20">
    <property type="match status" value="1"/>
</dbReference>
<organism evidence="4 5">
    <name type="scientific">Zooshikella harenae</name>
    <dbReference type="NCBI Taxonomy" id="2827238"/>
    <lineage>
        <taxon>Bacteria</taxon>
        <taxon>Pseudomonadati</taxon>
        <taxon>Pseudomonadota</taxon>
        <taxon>Gammaproteobacteria</taxon>
        <taxon>Oceanospirillales</taxon>
        <taxon>Zooshikellaceae</taxon>
        <taxon>Zooshikella</taxon>
    </lineage>
</organism>
<proteinExistence type="predicted"/>
<dbReference type="InterPro" id="IPR011250">
    <property type="entry name" value="OMP/PagP_B-barrel"/>
</dbReference>
<keyword evidence="5" id="KW-1185">Reference proteome</keyword>
<evidence type="ECO:0000259" key="3">
    <source>
        <dbReference type="Pfam" id="PF13505"/>
    </source>
</evidence>
<accession>A0ABS5Z9I4</accession>
<dbReference type="EMBL" id="JAGSOY010000010">
    <property type="protein sequence ID" value="MBU2710707.1"/>
    <property type="molecule type" value="Genomic_DNA"/>
</dbReference>
<dbReference type="RefSeq" id="WP_215818874.1">
    <property type="nucleotide sequence ID" value="NZ_JAGSOY010000010.1"/>
</dbReference>
<gene>
    <name evidence="4" type="ORF">KCG35_06525</name>
</gene>
<evidence type="ECO:0000313" key="4">
    <source>
        <dbReference type="EMBL" id="MBU2710707.1"/>
    </source>
</evidence>
<feature type="signal peptide" evidence="2">
    <location>
        <begin position="1"/>
        <end position="20"/>
    </location>
</feature>
<reference evidence="4 5" key="1">
    <citation type="submission" date="2021-04" db="EMBL/GenBank/DDBJ databases">
        <authorList>
            <person name="Pira H."/>
            <person name="Risdian C."/>
            <person name="Wink J."/>
        </authorList>
    </citation>
    <scope>NUCLEOTIDE SEQUENCE [LARGE SCALE GENOMIC DNA]</scope>
    <source>
        <strain evidence="4 5">WH53</strain>
    </source>
</reference>
<comment type="caution">
    <text evidence="4">The sequence shown here is derived from an EMBL/GenBank/DDBJ whole genome shotgun (WGS) entry which is preliminary data.</text>
</comment>
<dbReference type="Proteomes" id="UP000690515">
    <property type="component" value="Unassembled WGS sequence"/>
</dbReference>
<feature type="chain" id="PRO_5046347334" evidence="2">
    <location>
        <begin position="21"/>
        <end position="222"/>
    </location>
</feature>
<name>A0ABS5Z9I4_9GAMM</name>
<sequence>MKKTALVIAISSVVSTPLFAQDSINPFADEKTGFYLGLGVGAASYDDVYSVEEEAAESIGFSGTKTKRDGVAKVFGGYRINKFFALEANYTKFADTDFEASGVGFNRYITRDIENEISGYGVKAVGIYPVTKDIELNASAGLMKWKIEEERSSSVSGVNVYKSSETVKGTSKVFGLGASYNLTNNVAFGLDWERINDLGDKDKLRFGETDVDTFTLSAKYTF</sequence>